<protein>
    <submittedName>
        <fullName evidence="2">Uncharacterized protein</fullName>
    </submittedName>
</protein>
<organism evidence="2 3">
    <name type="scientific">Trifolium medium</name>
    <dbReference type="NCBI Taxonomy" id="97028"/>
    <lineage>
        <taxon>Eukaryota</taxon>
        <taxon>Viridiplantae</taxon>
        <taxon>Streptophyta</taxon>
        <taxon>Embryophyta</taxon>
        <taxon>Tracheophyta</taxon>
        <taxon>Spermatophyta</taxon>
        <taxon>Magnoliopsida</taxon>
        <taxon>eudicotyledons</taxon>
        <taxon>Gunneridae</taxon>
        <taxon>Pentapetalae</taxon>
        <taxon>rosids</taxon>
        <taxon>fabids</taxon>
        <taxon>Fabales</taxon>
        <taxon>Fabaceae</taxon>
        <taxon>Papilionoideae</taxon>
        <taxon>50 kb inversion clade</taxon>
        <taxon>NPAAA clade</taxon>
        <taxon>Hologalegina</taxon>
        <taxon>IRL clade</taxon>
        <taxon>Trifolieae</taxon>
        <taxon>Trifolium</taxon>
    </lineage>
</organism>
<reference evidence="2 3" key="1">
    <citation type="journal article" date="2018" name="Front. Plant Sci.">
        <title>Red Clover (Trifolium pratense) and Zigzag Clover (T. medium) - A Picture of Genomic Similarities and Differences.</title>
        <authorList>
            <person name="Dluhosova J."/>
            <person name="Istvanek J."/>
            <person name="Nedelnik J."/>
            <person name="Repkova J."/>
        </authorList>
    </citation>
    <scope>NUCLEOTIDE SEQUENCE [LARGE SCALE GENOMIC DNA]</scope>
    <source>
        <strain evidence="3">cv. 10/8</strain>
        <tissue evidence="2">Leaf</tissue>
    </source>
</reference>
<feature type="region of interest" description="Disordered" evidence="1">
    <location>
        <begin position="71"/>
        <end position="98"/>
    </location>
</feature>
<name>A0A392SSF1_9FABA</name>
<sequence>WEPIQIGEMIARSIKRMITGPYSYIGHPFVINTLCQRLHVPTEDDTDEITIPVDPLGRVFFRRAVRDLEAAQAAAAVQQPPPPAQQQEQHQVPPYIPQ</sequence>
<dbReference type="Proteomes" id="UP000265520">
    <property type="component" value="Unassembled WGS sequence"/>
</dbReference>
<keyword evidence="3" id="KW-1185">Reference proteome</keyword>
<evidence type="ECO:0000313" key="3">
    <source>
        <dbReference type="Proteomes" id="UP000265520"/>
    </source>
</evidence>
<dbReference type="EMBL" id="LXQA010437331">
    <property type="protein sequence ID" value="MCI51791.1"/>
    <property type="molecule type" value="Genomic_DNA"/>
</dbReference>
<evidence type="ECO:0000313" key="2">
    <source>
        <dbReference type="EMBL" id="MCI51791.1"/>
    </source>
</evidence>
<feature type="non-terminal residue" evidence="2">
    <location>
        <position position="1"/>
    </location>
</feature>
<feature type="compositionally biased region" description="Low complexity" evidence="1">
    <location>
        <begin position="85"/>
        <end position="98"/>
    </location>
</feature>
<accession>A0A392SSF1</accession>
<evidence type="ECO:0000256" key="1">
    <source>
        <dbReference type="SAM" id="MobiDB-lite"/>
    </source>
</evidence>
<proteinExistence type="predicted"/>
<dbReference type="AlphaFoldDB" id="A0A392SSF1"/>
<feature type="non-terminal residue" evidence="2">
    <location>
        <position position="98"/>
    </location>
</feature>
<comment type="caution">
    <text evidence="2">The sequence shown here is derived from an EMBL/GenBank/DDBJ whole genome shotgun (WGS) entry which is preliminary data.</text>
</comment>